<keyword evidence="9" id="KW-1185">Reference proteome</keyword>
<evidence type="ECO:0000256" key="1">
    <source>
        <dbReference type="ARBA" id="ARBA00010641"/>
    </source>
</evidence>
<dbReference type="NCBIfam" id="TIGR02937">
    <property type="entry name" value="sigma70-ECF"/>
    <property type="match status" value="1"/>
</dbReference>
<accession>A0ABW2BQL7</accession>
<dbReference type="Gene3D" id="1.10.1740.10">
    <property type="match status" value="1"/>
</dbReference>
<evidence type="ECO:0000259" key="6">
    <source>
        <dbReference type="Pfam" id="PF04542"/>
    </source>
</evidence>
<sequence>MALDEELASLMIATQAGDAAAYRALLKTCLPVVAGFARSQGVRGDAVDDVVQDTLMTLHAARASYDPARPFLPWLRAITQRRAIDRMRRIARRPHEVFDPLAYEGEIDPLPAPGAGLEMRERGAALARAVAALPDGQRQAVEHLGLRELSLEETAALTGRTKGALKVNLHRALKALRASLTLGGER</sequence>
<keyword evidence="3" id="KW-0731">Sigma factor</keyword>
<protein>
    <submittedName>
        <fullName evidence="8">Sigma-70 family RNA polymerase sigma factor</fullName>
    </submittedName>
</protein>
<dbReference type="EMBL" id="JBHSWN010000001">
    <property type="protein sequence ID" value="MFC6792530.1"/>
    <property type="molecule type" value="Genomic_DNA"/>
</dbReference>
<keyword evidence="5" id="KW-0804">Transcription</keyword>
<organism evidence="8 9">
    <name type="scientific">Methylobacterium komagatae</name>
    <dbReference type="NCBI Taxonomy" id="374425"/>
    <lineage>
        <taxon>Bacteria</taxon>
        <taxon>Pseudomonadati</taxon>
        <taxon>Pseudomonadota</taxon>
        <taxon>Alphaproteobacteria</taxon>
        <taxon>Hyphomicrobiales</taxon>
        <taxon>Methylobacteriaceae</taxon>
        <taxon>Methylobacterium</taxon>
    </lineage>
</organism>
<dbReference type="InterPro" id="IPR013324">
    <property type="entry name" value="RNA_pol_sigma_r3/r4-like"/>
</dbReference>
<dbReference type="Gene3D" id="1.10.10.10">
    <property type="entry name" value="Winged helix-like DNA-binding domain superfamily/Winged helix DNA-binding domain"/>
    <property type="match status" value="1"/>
</dbReference>
<dbReference type="InterPro" id="IPR014284">
    <property type="entry name" value="RNA_pol_sigma-70_dom"/>
</dbReference>
<evidence type="ECO:0000256" key="4">
    <source>
        <dbReference type="ARBA" id="ARBA00023125"/>
    </source>
</evidence>
<gene>
    <name evidence="8" type="ORF">ACFQE0_25000</name>
</gene>
<dbReference type="InterPro" id="IPR036388">
    <property type="entry name" value="WH-like_DNA-bd_sf"/>
</dbReference>
<evidence type="ECO:0000259" key="7">
    <source>
        <dbReference type="Pfam" id="PF08281"/>
    </source>
</evidence>
<dbReference type="InterPro" id="IPR013325">
    <property type="entry name" value="RNA_pol_sigma_r2"/>
</dbReference>
<dbReference type="PANTHER" id="PTHR43133:SF58">
    <property type="entry name" value="ECF RNA POLYMERASE SIGMA FACTOR SIGD"/>
    <property type="match status" value="1"/>
</dbReference>
<evidence type="ECO:0000256" key="3">
    <source>
        <dbReference type="ARBA" id="ARBA00023082"/>
    </source>
</evidence>
<dbReference type="Proteomes" id="UP001596292">
    <property type="component" value="Unassembled WGS sequence"/>
</dbReference>
<dbReference type="RefSeq" id="WP_378975693.1">
    <property type="nucleotide sequence ID" value="NZ_JBHSWN010000001.1"/>
</dbReference>
<dbReference type="PANTHER" id="PTHR43133">
    <property type="entry name" value="RNA POLYMERASE ECF-TYPE SIGMA FACTO"/>
    <property type="match status" value="1"/>
</dbReference>
<dbReference type="InterPro" id="IPR039425">
    <property type="entry name" value="RNA_pol_sigma-70-like"/>
</dbReference>
<evidence type="ECO:0000313" key="8">
    <source>
        <dbReference type="EMBL" id="MFC6792530.1"/>
    </source>
</evidence>
<proteinExistence type="inferred from homology"/>
<keyword evidence="4" id="KW-0238">DNA-binding</keyword>
<comment type="similarity">
    <text evidence="1">Belongs to the sigma-70 factor family. ECF subfamily.</text>
</comment>
<dbReference type="Pfam" id="PF04542">
    <property type="entry name" value="Sigma70_r2"/>
    <property type="match status" value="1"/>
</dbReference>
<evidence type="ECO:0000313" key="9">
    <source>
        <dbReference type="Proteomes" id="UP001596292"/>
    </source>
</evidence>
<dbReference type="InterPro" id="IPR007627">
    <property type="entry name" value="RNA_pol_sigma70_r2"/>
</dbReference>
<evidence type="ECO:0000256" key="5">
    <source>
        <dbReference type="ARBA" id="ARBA00023163"/>
    </source>
</evidence>
<feature type="domain" description="RNA polymerase sigma factor 70 region 4 type 2" evidence="7">
    <location>
        <begin position="125"/>
        <end position="176"/>
    </location>
</feature>
<dbReference type="Pfam" id="PF08281">
    <property type="entry name" value="Sigma70_r4_2"/>
    <property type="match status" value="1"/>
</dbReference>
<reference evidence="9" key="1">
    <citation type="journal article" date="2019" name="Int. J. Syst. Evol. Microbiol.">
        <title>The Global Catalogue of Microorganisms (GCM) 10K type strain sequencing project: providing services to taxonomists for standard genome sequencing and annotation.</title>
        <authorList>
            <consortium name="The Broad Institute Genomics Platform"/>
            <consortium name="The Broad Institute Genome Sequencing Center for Infectious Disease"/>
            <person name="Wu L."/>
            <person name="Ma J."/>
        </authorList>
    </citation>
    <scope>NUCLEOTIDE SEQUENCE [LARGE SCALE GENOMIC DNA]</scope>
    <source>
        <strain evidence="9">CCUG 48316</strain>
    </source>
</reference>
<keyword evidence="2" id="KW-0805">Transcription regulation</keyword>
<comment type="caution">
    <text evidence="8">The sequence shown here is derived from an EMBL/GenBank/DDBJ whole genome shotgun (WGS) entry which is preliminary data.</text>
</comment>
<dbReference type="SUPFAM" id="SSF88946">
    <property type="entry name" value="Sigma2 domain of RNA polymerase sigma factors"/>
    <property type="match status" value="1"/>
</dbReference>
<evidence type="ECO:0000256" key="2">
    <source>
        <dbReference type="ARBA" id="ARBA00023015"/>
    </source>
</evidence>
<dbReference type="SUPFAM" id="SSF88659">
    <property type="entry name" value="Sigma3 and sigma4 domains of RNA polymerase sigma factors"/>
    <property type="match status" value="1"/>
</dbReference>
<feature type="domain" description="RNA polymerase sigma-70 region 2" evidence="6">
    <location>
        <begin position="26"/>
        <end position="92"/>
    </location>
</feature>
<dbReference type="InterPro" id="IPR013249">
    <property type="entry name" value="RNA_pol_sigma70_r4_t2"/>
</dbReference>
<name>A0ABW2BQL7_9HYPH</name>